<accession>C4J761</accession>
<organism evidence="1">
    <name type="scientific">Zea mays</name>
    <name type="common">Maize</name>
    <dbReference type="NCBI Taxonomy" id="4577"/>
    <lineage>
        <taxon>Eukaryota</taxon>
        <taxon>Viridiplantae</taxon>
        <taxon>Streptophyta</taxon>
        <taxon>Embryophyta</taxon>
        <taxon>Tracheophyta</taxon>
        <taxon>Spermatophyta</taxon>
        <taxon>Magnoliopsida</taxon>
        <taxon>Liliopsida</taxon>
        <taxon>Poales</taxon>
        <taxon>Poaceae</taxon>
        <taxon>PACMAD clade</taxon>
        <taxon>Panicoideae</taxon>
        <taxon>Andropogonodae</taxon>
        <taxon>Andropogoneae</taxon>
        <taxon>Tripsacinae</taxon>
        <taxon>Zea</taxon>
    </lineage>
</organism>
<proteinExistence type="evidence at transcript level"/>
<dbReference type="EMBL" id="BT086658">
    <property type="protein sequence ID" value="ACR37011.1"/>
    <property type="molecule type" value="mRNA"/>
</dbReference>
<reference evidence="1" key="1">
    <citation type="journal article" date="2009" name="PLoS Genet.">
        <title>Sequencing, mapping, and analysis of 27,455 maize full-length cDNAs.</title>
        <authorList>
            <person name="Soderlund C."/>
            <person name="Descour A."/>
            <person name="Kudrna D."/>
            <person name="Bomhoff M."/>
            <person name="Boyd L."/>
            <person name="Currie J."/>
            <person name="Angelova A."/>
            <person name="Collura K."/>
            <person name="Wissotski M."/>
            <person name="Ashley E."/>
            <person name="Morrow D."/>
            <person name="Fernandes J."/>
            <person name="Walbot V."/>
            <person name="Yu Y."/>
        </authorList>
    </citation>
    <scope>NUCLEOTIDE SEQUENCE</scope>
    <source>
        <strain evidence="1">B73</strain>
    </source>
</reference>
<name>C4J761_MAIZE</name>
<sequence length="67" mass="7749">MHRLARLQFRLAHKCYRTANTLFSYYTYTVPLHTCTDGHITSFTVLAAIQQYTRTAPDMTSCSMVRS</sequence>
<protein>
    <submittedName>
        <fullName evidence="1">Uncharacterized protein</fullName>
    </submittedName>
</protein>
<evidence type="ECO:0000313" key="1">
    <source>
        <dbReference type="EMBL" id="ACR37011.1"/>
    </source>
</evidence>
<reference evidence="1" key="2">
    <citation type="submission" date="2012-06" db="EMBL/GenBank/DDBJ databases">
        <authorList>
            <person name="Yu Y."/>
            <person name="Currie J."/>
            <person name="Lomeli R."/>
            <person name="Angelova A."/>
            <person name="Collura K."/>
            <person name="Wissotski M."/>
            <person name="Campos D."/>
            <person name="Kudrna D."/>
            <person name="Golser W."/>
            <person name="Ashely E."/>
            <person name="Descour A."/>
            <person name="Fernandes J."/>
            <person name="Soderlund C."/>
            <person name="Walbot V."/>
        </authorList>
    </citation>
    <scope>NUCLEOTIDE SEQUENCE</scope>
    <source>
        <strain evidence="1">B73</strain>
    </source>
</reference>
<dbReference type="AlphaFoldDB" id="C4J761"/>